<dbReference type="InterPro" id="IPR027417">
    <property type="entry name" value="P-loop_NTPase"/>
</dbReference>
<evidence type="ECO:0000313" key="2">
    <source>
        <dbReference type="EMBL" id="TGB14606.1"/>
    </source>
</evidence>
<organism evidence="2 3">
    <name type="scientific">Streptomyces palmae</name>
    <dbReference type="NCBI Taxonomy" id="1701085"/>
    <lineage>
        <taxon>Bacteria</taxon>
        <taxon>Bacillati</taxon>
        <taxon>Actinomycetota</taxon>
        <taxon>Actinomycetes</taxon>
        <taxon>Kitasatosporales</taxon>
        <taxon>Streptomycetaceae</taxon>
        <taxon>Streptomyces</taxon>
    </lineage>
</organism>
<protein>
    <recommendedName>
        <fullName evidence="4">FtsK domain-containing protein</fullName>
    </recommendedName>
</protein>
<dbReference type="RefSeq" id="WP_135338291.1">
    <property type="nucleotide sequence ID" value="NZ_JBHLTX010000058.1"/>
</dbReference>
<feature type="compositionally biased region" description="Basic and acidic residues" evidence="1">
    <location>
        <begin position="110"/>
        <end position="131"/>
    </location>
</feature>
<feature type="region of interest" description="Disordered" evidence="1">
    <location>
        <begin position="15"/>
        <end position="37"/>
    </location>
</feature>
<comment type="caution">
    <text evidence="2">The sequence shown here is derived from an EMBL/GenBank/DDBJ whole genome shotgun (WGS) entry which is preliminary data.</text>
</comment>
<accession>A0A4Z0HD62</accession>
<sequence>MTSDLPDRIIYEGEFVDDDQVDQEPSGGTGPATPPPTRRARITAALAAATLRAATREITAITTGFKVLKAERGQWLSASNLTDAHLRAHLLNHRYRRWERRQRQEAQRLKEKAEEAEERAKEAQRRARQEDVPEGYQRASEQAAKERAEAVAWRNQSHGVESTLYAEHREPSPEELAQQRRRTANRRRLKTAITGAVLAAVELYWASTLPLLTAGGAIVTVWAKGRMPNWRSTPPDVPALAYNATTGTAVDGATTSDGATTCNSGSSASAHGPAGDPTSSATERENLVPYPIREATTADEAAEALRRAILQEGGDVEAVTDAVEEPWGWSVRASFSSGSPDDLNEEKTYKGLITLLKVRRNGLLIEGDPEAGDSCTIRILKKDPFTAELVGTVPYRAPLSASISDSADFGVAMDATPLVFTLAGLMLLMVADSGGGKSGIMLAMAEVVTSTRDAVVINLDPVGTGVGDLGPAITLNATMDDALISDVLDFFLNLCTARAAQRAAYGWGNKWRVSPEHPAFCLFVDEWPQLSAKNKAKLIRLLLLGRKEAIWVYGGSQFGTKDYLGEAIGPKLAAKLIGASRRVDVTELLGGGALAEGYRADLIVAATHTERNDAGQIYATGLPGMPNRPLRYQVREILPEYAAKVGAERAAAGLPDVTHTLTEAGMIDQWADLQAACADPTVPGTSRSGTSAPAIVQTIRAAFTAVDDPEYLTMDQLHVHLRRDDEQRWGRWDDKDDRDRLRELGKALSRALRDAKVDLSSKRITELDGQPRGYYMADVQEAVDAHS</sequence>
<feature type="region of interest" description="Disordered" evidence="1">
    <location>
        <begin position="110"/>
        <end position="141"/>
    </location>
</feature>
<dbReference type="EMBL" id="SRID01000049">
    <property type="protein sequence ID" value="TGB14606.1"/>
    <property type="molecule type" value="Genomic_DNA"/>
</dbReference>
<dbReference type="Proteomes" id="UP000297948">
    <property type="component" value="Unassembled WGS sequence"/>
</dbReference>
<dbReference type="OrthoDB" id="3676830at2"/>
<keyword evidence="3" id="KW-1185">Reference proteome</keyword>
<dbReference type="AlphaFoldDB" id="A0A4Z0HD62"/>
<evidence type="ECO:0000313" key="3">
    <source>
        <dbReference type="Proteomes" id="UP000297948"/>
    </source>
</evidence>
<feature type="compositionally biased region" description="Low complexity" evidence="1">
    <location>
        <begin position="251"/>
        <end position="275"/>
    </location>
</feature>
<name>A0A4Z0HD62_9ACTN</name>
<feature type="region of interest" description="Disordered" evidence="1">
    <location>
        <begin position="251"/>
        <end position="286"/>
    </location>
</feature>
<dbReference type="Gene3D" id="3.40.50.300">
    <property type="entry name" value="P-loop containing nucleotide triphosphate hydrolases"/>
    <property type="match status" value="1"/>
</dbReference>
<gene>
    <name evidence="2" type="ORF">E4099_08205</name>
</gene>
<evidence type="ECO:0008006" key="4">
    <source>
        <dbReference type="Google" id="ProtNLM"/>
    </source>
</evidence>
<proteinExistence type="predicted"/>
<evidence type="ECO:0000256" key="1">
    <source>
        <dbReference type="SAM" id="MobiDB-lite"/>
    </source>
</evidence>
<reference evidence="2 3" key="1">
    <citation type="submission" date="2019-03" db="EMBL/GenBank/DDBJ databases">
        <authorList>
            <person name="Gonzalez-Pimentel J.L."/>
        </authorList>
    </citation>
    <scope>NUCLEOTIDE SEQUENCE [LARGE SCALE GENOMIC DNA]</scope>
    <source>
        <strain evidence="2 3">JCM 31289</strain>
    </source>
</reference>